<dbReference type="InterPro" id="IPR016167">
    <property type="entry name" value="FAD-bd_PCMH_sub1"/>
</dbReference>
<comment type="caution">
    <text evidence="3">The sequence shown here is derived from an EMBL/GenBank/DDBJ whole genome shotgun (WGS) entry which is preliminary data.</text>
</comment>
<dbReference type="GO" id="GO:0008609">
    <property type="term" value="F:alkylglycerone-phosphate synthase activity"/>
    <property type="evidence" value="ECO:0007669"/>
    <property type="project" value="InterPro"/>
</dbReference>
<evidence type="ECO:0000256" key="1">
    <source>
        <dbReference type="ARBA" id="ARBA00008000"/>
    </source>
</evidence>
<dbReference type="InterPro" id="IPR016166">
    <property type="entry name" value="FAD-bd_PCMH"/>
</dbReference>
<dbReference type="GO" id="GO:0008610">
    <property type="term" value="P:lipid biosynthetic process"/>
    <property type="evidence" value="ECO:0007669"/>
    <property type="project" value="InterPro"/>
</dbReference>
<proteinExistence type="inferred from homology"/>
<dbReference type="SUPFAM" id="SSF56176">
    <property type="entry name" value="FAD-binding/transporter-associated domain-like"/>
    <property type="match status" value="1"/>
</dbReference>
<dbReference type="Gene3D" id="3.30.43.10">
    <property type="entry name" value="Uridine Diphospho-n-acetylenolpyruvylglucosamine Reductase, domain 2"/>
    <property type="match status" value="1"/>
</dbReference>
<reference evidence="3" key="2">
    <citation type="journal article" date="2014" name="ISME J.">
        <title>Microbial stratification in low pH oxic and suboxic macroscopic growths along an acid mine drainage.</title>
        <authorList>
            <person name="Mendez-Garcia C."/>
            <person name="Mesa V."/>
            <person name="Sprenger R.R."/>
            <person name="Richter M."/>
            <person name="Diez M.S."/>
            <person name="Solano J."/>
            <person name="Bargiela R."/>
            <person name="Golyshina O.V."/>
            <person name="Manteca A."/>
            <person name="Ramos J.L."/>
            <person name="Gallego J.R."/>
            <person name="Llorente I."/>
            <person name="Martins Dos Santos V.A."/>
            <person name="Jensen O.N."/>
            <person name="Pelaez A.I."/>
            <person name="Sanchez J."/>
            <person name="Ferrer M."/>
        </authorList>
    </citation>
    <scope>NUCLEOTIDE SEQUENCE</scope>
</reference>
<comment type="similarity">
    <text evidence="1">Belongs to the FAD-binding oxidoreductase/transferase type 4 family.</text>
</comment>
<dbReference type="AlphaFoldDB" id="T0YSA6"/>
<name>T0YSA6_9ZZZZ</name>
<reference evidence="3" key="1">
    <citation type="submission" date="2013-08" db="EMBL/GenBank/DDBJ databases">
        <authorList>
            <person name="Mendez C."/>
            <person name="Richter M."/>
            <person name="Ferrer M."/>
            <person name="Sanchez J."/>
        </authorList>
    </citation>
    <scope>NUCLEOTIDE SEQUENCE</scope>
</reference>
<dbReference type="EMBL" id="AUZX01013279">
    <property type="protein sequence ID" value="EQD36028.1"/>
    <property type="molecule type" value="Genomic_DNA"/>
</dbReference>
<dbReference type="InterPro" id="IPR036318">
    <property type="entry name" value="FAD-bd_PCMH-like_sf"/>
</dbReference>
<accession>T0YSA6</accession>
<dbReference type="PANTHER" id="PTHR46568:SF1">
    <property type="entry name" value="ALKYLDIHYDROXYACETONEPHOSPHATE SYNTHASE, PEROXISOMAL"/>
    <property type="match status" value="1"/>
</dbReference>
<dbReference type="GO" id="GO:0071949">
    <property type="term" value="F:FAD binding"/>
    <property type="evidence" value="ECO:0007669"/>
    <property type="project" value="InterPro"/>
</dbReference>
<dbReference type="Pfam" id="PF01565">
    <property type="entry name" value="FAD_binding_4"/>
    <property type="match status" value="1"/>
</dbReference>
<feature type="non-terminal residue" evidence="3">
    <location>
        <position position="298"/>
    </location>
</feature>
<feature type="non-terminal residue" evidence="3">
    <location>
        <position position="1"/>
    </location>
</feature>
<evidence type="ECO:0000259" key="2">
    <source>
        <dbReference type="PROSITE" id="PS51387"/>
    </source>
</evidence>
<dbReference type="Gene3D" id="3.30.465.10">
    <property type="match status" value="1"/>
</dbReference>
<dbReference type="InterPro" id="IPR016169">
    <property type="entry name" value="FAD-bd_PCMH_sub2"/>
</dbReference>
<protein>
    <submittedName>
        <fullName evidence="3">Alkylglycerone-phosphate synthase</fullName>
    </submittedName>
</protein>
<dbReference type="InterPro" id="IPR006094">
    <property type="entry name" value="Oxid_FAD_bind_N"/>
</dbReference>
<dbReference type="PROSITE" id="PS51387">
    <property type="entry name" value="FAD_PCMH"/>
    <property type="match status" value="1"/>
</dbReference>
<sequence length="298" mass="33598">TNKIVNRLMIKTDLQEWNGNYIMKDLPKNEKIRKYLLEFLPEGQVATDDISRVMNSYGKSSIEILRARMGNSNEPVDAVVYPDYETVENLVKNADSRKYQLVPVGGTTCVTGALEPVKGKIRVSINTRNFRRVELKENYVLMGSGLTGREAESILNEYELTLGNFPESFEHSTLGGWVATKAIGQESNQYGGIENLVVGIRMIGSNGYFRDEFAPRNSEGIDVRELAIGSEGRMGLITDVAFKIQKKPERTHFKSYFFKNYEEGIKGLSKMRFHPSIVRLSDEVETSIALDGEFNSMP</sequence>
<gene>
    <name evidence="3" type="ORF">B1A_18026</name>
</gene>
<evidence type="ECO:0000313" key="3">
    <source>
        <dbReference type="EMBL" id="EQD36028.1"/>
    </source>
</evidence>
<dbReference type="PANTHER" id="PTHR46568">
    <property type="entry name" value="ALKYLDIHYDROXYACETONEPHOSPHATE SYNTHASE, PEROXISOMAL"/>
    <property type="match status" value="1"/>
</dbReference>
<dbReference type="InterPro" id="IPR025650">
    <property type="entry name" value="Alkyl-DHAP_Synthase"/>
</dbReference>
<organism evidence="3">
    <name type="scientific">mine drainage metagenome</name>
    <dbReference type="NCBI Taxonomy" id="410659"/>
    <lineage>
        <taxon>unclassified sequences</taxon>
        <taxon>metagenomes</taxon>
        <taxon>ecological metagenomes</taxon>
    </lineage>
</organism>
<feature type="domain" description="FAD-binding PCMH-type" evidence="2">
    <location>
        <begin position="71"/>
        <end position="247"/>
    </location>
</feature>